<feature type="domain" description="DEAD-box RNA helicase Q" evidence="10">
    <location>
        <begin position="3"/>
        <end position="31"/>
    </location>
</feature>
<organism evidence="11 12">
    <name type="scientific">Megasphaera micronuciformis F0359</name>
    <dbReference type="NCBI Taxonomy" id="706434"/>
    <lineage>
        <taxon>Bacteria</taxon>
        <taxon>Bacillati</taxon>
        <taxon>Bacillota</taxon>
        <taxon>Negativicutes</taxon>
        <taxon>Veillonellales</taxon>
        <taxon>Veillonellaceae</taxon>
        <taxon>Megasphaera</taxon>
    </lineage>
</organism>
<keyword evidence="2" id="KW-0378">Hydrolase</keyword>
<dbReference type="InterPro" id="IPR050079">
    <property type="entry name" value="DEAD_box_RNA_helicase"/>
</dbReference>
<dbReference type="Pfam" id="PF00270">
    <property type="entry name" value="DEAD"/>
    <property type="match status" value="1"/>
</dbReference>
<dbReference type="PROSITE" id="PS51194">
    <property type="entry name" value="HELICASE_CTER"/>
    <property type="match status" value="1"/>
</dbReference>
<dbReference type="InterPro" id="IPR014014">
    <property type="entry name" value="RNA_helicase_DEAD_Q_motif"/>
</dbReference>
<evidence type="ECO:0000256" key="4">
    <source>
        <dbReference type="ARBA" id="ARBA00022840"/>
    </source>
</evidence>
<keyword evidence="3 11" id="KW-0347">Helicase</keyword>
<dbReference type="InterPro" id="IPR014001">
    <property type="entry name" value="Helicase_ATP-bd"/>
</dbReference>
<evidence type="ECO:0000259" key="10">
    <source>
        <dbReference type="PROSITE" id="PS51195"/>
    </source>
</evidence>
<keyword evidence="4" id="KW-0067">ATP-binding</keyword>
<dbReference type="PROSITE" id="PS51192">
    <property type="entry name" value="HELICASE_ATP_BIND_1"/>
    <property type="match status" value="1"/>
</dbReference>
<dbReference type="OrthoDB" id="9805696at2"/>
<dbReference type="CDD" id="cd18787">
    <property type="entry name" value="SF2_C_DEAD"/>
    <property type="match status" value="1"/>
</dbReference>
<dbReference type="PROSITE" id="PS51195">
    <property type="entry name" value="Q_MOTIF"/>
    <property type="match status" value="1"/>
</dbReference>
<evidence type="ECO:0000256" key="7">
    <source>
        <dbReference type="SAM" id="MobiDB-lite"/>
    </source>
</evidence>
<dbReference type="Pfam" id="PF00271">
    <property type="entry name" value="Helicase_C"/>
    <property type="match status" value="1"/>
</dbReference>
<dbReference type="PANTHER" id="PTHR47959:SF1">
    <property type="entry name" value="ATP-DEPENDENT RNA HELICASE DBPA"/>
    <property type="match status" value="1"/>
</dbReference>
<sequence>MNKTFASLGINASLVEALTNQHITEPTAVQEQAVPAALKGHNLLVQAQTGTGKTLAFLLPIFQGIKKDVSMTQALIMAPTRELSEQLATVADSFTPVTGLDILNLIGGKTIENQLQKLHRRPQVIIGTPGRLLDHCRRNSLDLSGVHYVVVDEADQMLQSGFLSEVDELIGMTPKKRQLLFFSATIPDKVRSLAKKHMDRPLSLTVREGETVTLENIEQRIYMMSEDRKFEKLCDMLTEFNPYLAVVFCNTKDRTKKLASDLIARGFNVAELQGDMSQGRRNQVMRDFAKAKTQILVASDIAARGIDIEGISHVFSYDVPGDTDYYIHRIGRTGRAGSSGLSVMFATGADEDKIRRIEHTIQATITKYTANGKIKTVGANKVPKKKRVYKDTRPASTYQATKKKVHKTKHKGADHRRRK</sequence>
<evidence type="ECO:0000259" key="8">
    <source>
        <dbReference type="PROSITE" id="PS51192"/>
    </source>
</evidence>
<keyword evidence="12" id="KW-1185">Reference proteome</keyword>
<evidence type="ECO:0000313" key="12">
    <source>
        <dbReference type="Proteomes" id="UP000003195"/>
    </source>
</evidence>
<comment type="caution">
    <text evidence="11">The sequence shown here is derived from an EMBL/GenBank/DDBJ whole genome shotgun (WGS) entry which is preliminary data.</text>
</comment>
<dbReference type="SMART" id="SM00490">
    <property type="entry name" value="HELICc"/>
    <property type="match status" value="1"/>
</dbReference>
<name>E2ZEB1_9FIRM</name>
<feature type="compositionally biased region" description="Basic residues" evidence="7">
    <location>
        <begin position="401"/>
        <end position="419"/>
    </location>
</feature>
<evidence type="ECO:0000256" key="2">
    <source>
        <dbReference type="ARBA" id="ARBA00022801"/>
    </source>
</evidence>
<feature type="domain" description="Helicase C-terminal" evidence="9">
    <location>
        <begin position="216"/>
        <end position="378"/>
    </location>
</feature>
<evidence type="ECO:0000256" key="3">
    <source>
        <dbReference type="ARBA" id="ARBA00022806"/>
    </source>
</evidence>
<comment type="similarity">
    <text evidence="5">Belongs to the DEAD box helicase family.</text>
</comment>
<evidence type="ECO:0000256" key="1">
    <source>
        <dbReference type="ARBA" id="ARBA00022741"/>
    </source>
</evidence>
<dbReference type="InterPro" id="IPR027417">
    <property type="entry name" value="P-loop_NTPase"/>
</dbReference>
<protein>
    <submittedName>
        <fullName evidence="11">DEAD/DEAH box helicase</fullName>
    </submittedName>
</protein>
<evidence type="ECO:0000259" key="9">
    <source>
        <dbReference type="PROSITE" id="PS51194"/>
    </source>
</evidence>
<dbReference type="InterPro" id="IPR011545">
    <property type="entry name" value="DEAD/DEAH_box_helicase_dom"/>
</dbReference>
<dbReference type="HOGENOM" id="CLU_003041_1_3_9"/>
<dbReference type="EMBL" id="AECS01000049">
    <property type="protein sequence ID" value="EFQ03385.1"/>
    <property type="molecule type" value="Genomic_DNA"/>
</dbReference>
<accession>E2ZEB1</accession>
<dbReference type="STRING" id="706434.HMPREF9429_01813"/>
<dbReference type="AlphaFoldDB" id="E2ZEB1"/>
<dbReference type="Gene3D" id="3.40.50.300">
    <property type="entry name" value="P-loop containing nucleotide triphosphate hydrolases"/>
    <property type="match status" value="2"/>
</dbReference>
<keyword evidence="1" id="KW-0547">Nucleotide-binding</keyword>
<reference evidence="11 12" key="1">
    <citation type="submission" date="2010-08" db="EMBL/GenBank/DDBJ databases">
        <authorList>
            <person name="Weinstock G."/>
            <person name="Sodergren E."/>
            <person name="Clifton S."/>
            <person name="Fulton L."/>
            <person name="Fulton B."/>
            <person name="Courtney L."/>
            <person name="Fronick C."/>
            <person name="Harrison M."/>
            <person name="Strong C."/>
            <person name="Farmer C."/>
            <person name="Delahaunty K."/>
            <person name="Markovic C."/>
            <person name="Hall O."/>
            <person name="Minx P."/>
            <person name="Tomlinson C."/>
            <person name="Mitreva M."/>
            <person name="Hou S."/>
            <person name="Chen J."/>
            <person name="Wollam A."/>
            <person name="Pepin K.H."/>
            <person name="Johnson M."/>
            <person name="Bhonagiri V."/>
            <person name="Zhang X."/>
            <person name="Suruliraj S."/>
            <person name="Warren W."/>
            <person name="Chinwalla A."/>
            <person name="Mardis E.R."/>
            <person name="Wilson R.K."/>
        </authorList>
    </citation>
    <scope>NUCLEOTIDE SEQUENCE [LARGE SCALE GENOMIC DNA]</scope>
    <source>
        <strain evidence="11 12">F0359</strain>
    </source>
</reference>
<dbReference type="CDD" id="cd00268">
    <property type="entry name" value="DEADc"/>
    <property type="match status" value="1"/>
</dbReference>
<dbReference type="GO" id="GO:0003676">
    <property type="term" value="F:nucleic acid binding"/>
    <property type="evidence" value="ECO:0007669"/>
    <property type="project" value="InterPro"/>
</dbReference>
<evidence type="ECO:0000313" key="11">
    <source>
        <dbReference type="EMBL" id="EFQ03385.1"/>
    </source>
</evidence>
<feature type="short sequence motif" description="Q motif" evidence="6">
    <location>
        <begin position="3"/>
        <end position="31"/>
    </location>
</feature>
<dbReference type="GO" id="GO:0003724">
    <property type="term" value="F:RNA helicase activity"/>
    <property type="evidence" value="ECO:0007669"/>
    <property type="project" value="InterPro"/>
</dbReference>
<dbReference type="PANTHER" id="PTHR47959">
    <property type="entry name" value="ATP-DEPENDENT RNA HELICASE RHLE-RELATED"/>
    <property type="match status" value="1"/>
</dbReference>
<dbReference type="RefSeq" id="WP_006943220.1">
    <property type="nucleotide sequence ID" value="NZ_GL538212.1"/>
</dbReference>
<dbReference type="Proteomes" id="UP000003195">
    <property type="component" value="Unassembled WGS sequence"/>
</dbReference>
<evidence type="ECO:0000256" key="6">
    <source>
        <dbReference type="PROSITE-ProRule" id="PRU00552"/>
    </source>
</evidence>
<proteinExistence type="inferred from homology"/>
<dbReference type="InterPro" id="IPR044742">
    <property type="entry name" value="DEAD/DEAH_RhlB"/>
</dbReference>
<feature type="region of interest" description="Disordered" evidence="7">
    <location>
        <begin position="383"/>
        <end position="419"/>
    </location>
</feature>
<feature type="domain" description="Helicase ATP-binding" evidence="8">
    <location>
        <begin position="34"/>
        <end position="204"/>
    </location>
</feature>
<dbReference type="GO" id="GO:0016787">
    <property type="term" value="F:hydrolase activity"/>
    <property type="evidence" value="ECO:0007669"/>
    <property type="project" value="UniProtKB-KW"/>
</dbReference>
<gene>
    <name evidence="11" type="ORF">HMPREF9429_01813</name>
</gene>
<dbReference type="eggNOG" id="COG0513">
    <property type="taxonomic scope" value="Bacteria"/>
</dbReference>
<evidence type="ECO:0000256" key="5">
    <source>
        <dbReference type="ARBA" id="ARBA00038437"/>
    </source>
</evidence>
<dbReference type="SUPFAM" id="SSF52540">
    <property type="entry name" value="P-loop containing nucleoside triphosphate hydrolases"/>
    <property type="match status" value="1"/>
</dbReference>
<dbReference type="SMART" id="SM00487">
    <property type="entry name" value="DEXDc"/>
    <property type="match status" value="1"/>
</dbReference>
<dbReference type="InterPro" id="IPR001650">
    <property type="entry name" value="Helicase_C-like"/>
</dbReference>
<dbReference type="GO" id="GO:0005524">
    <property type="term" value="F:ATP binding"/>
    <property type="evidence" value="ECO:0007669"/>
    <property type="project" value="UniProtKB-KW"/>
</dbReference>
<dbReference type="GO" id="GO:0005829">
    <property type="term" value="C:cytosol"/>
    <property type="evidence" value="ECO:0007669"/>
    <property type="project" value="TreeGrafter"/>
</dbReference>